<gene>
    <name evidence="4" type="primary">dtdA</name>
    <name evidence="5" type="ORF">K1720_04945</name>
</gene>
<dbReference type="NCBIfam" id="NF003074">
    <property type="entry name" value="PRK03995.1-6"/>
    <property type="match status" value="1"/>
</dbReference>
<evidence type="ECO:0000313" key="5">
    <source>
        <dbReference type="EMBL" id="USH00777.1"/>
    </source>
</evidence>
<sequence length="273" mass="30757">MKVVMTTKVDLASMNIRQKLTENFGFKETDQEFDDSVVYQNRETILLTTNREMIYYDNLDLEIKRQLGITPEIIIFASRHSSQQRLPALTTHVTGNWGKAMYGGKDDSLALSQPIAMKLALLKLNELNDLGWTVCYEATHHGPSELNVPSLFIEIGSSEEEWKNDKAGEIVAETILYVINNYDRNHNFKTVIGIGGGHYAPKQTKTALDSELAFSHIVAKYAHPISKEMLLKAINRTSGVVNGIYVDWKGSKGETKQVARAIAEEFDLEFIKD</sequence>
<accession>A0A9E7SDM4</accession>
<dbReference type="SUPFAM" id="SSF142535">
    <property type="entry name" value="AF0625-like"/>
    <property type="match status" value="1"/>
</dbReference>
<dbReference type="EC" id="3.1.1.96" evidence="4"/>
<comment type="catalytic activity">
    <reaction evidence="4">
        <text>a D-aminoacyl-tRNA + H2O = a tRNA + a D-alpha-amino acid + H(+)</text>
        <dbReference type="Rhea" id="RHEA:13953"/>
        <dbReference type="Rhea" id="RHEA-COMP:10123"/>
        <dbReference type="Rhea" id="RHEA-COMP:10124"/>
        <dbReference type="ChEBI" id="CHEBI:15377"/>
        <dbReference type="ChEBI" id="CHEBI:15378"/>
        <dbReference type="ChEBI" id="CHEBI:59871"/>
        <dbReference type="ChEBI" id="CHEBI:78442"/>
        <dbReference type="ChEBI" id="CHEBI:79333"/>
        <dbReference type="EC" id="3.1.1.96"/>
    </reaction>
</comment>
<dbReference type="Proteomes" id="UP001056425">
    <property type="component" value="Chromosome"/>
</dbReference>
<dbReference type="GO" id="GO:0008270">
    <property type="term" value="F:zinc ion binding"/>
    <property type="evidence" value="ECO:0007669"/>
    <property type="project" value="UniProtKB-UniRule"/>
</dbReference>
<comment type="subunit">
    <text evidence="4">Monomer.</text>
</comment>
<evidence type="ECO:0000256" key="3">
    <source>
        <dbReference type="ARBA" id="ARBA00022833"/>
    </source>
</evidence>
<keyword evidence="6" id="KW-1185">Reference proteome</keyword>
<dbReference type="KEGG" id="thei:K1720_04945"/>
<reference evidence="5 6" key="1">
    <citation type="submission" date="2021-08" db="EMBL/GenBank/DDBJ databases">
        <title>Thermococcus onnuriiensis IOH2.</title>
        <authorList>
            <person name="Park Y.-J."/>
        </authorList>
    </citation>
    <scope>NUCLEOTIDE SEQUENCE [LARGE SCALE GENOMIC DNA]</scope>
    <source>
        <strain evidence="5 6">IOH2</strain>
    </source>
</reference>
<dbReference type="HAMAP" id="MF_00562">
    <property type="entry name" value="Deacylase_DtdA"/>
    <property type="match status" value="1"/>
</dbReference>
<dbReference type="GeneID" id="72777669"/>
<keyword evidence="1 4" id="KW-0479">Metal-binding</keyword>
<comment type="function">
    <text evidence="4">D-aminoacyl-tRNA deacylase with broad substrate specificity. By recycling D-aminoacyl-tRNA to D-amino acids and free tRNA molecules, this enzyme counteracts the toxicity associated with the formation of D-aminoacyl-tRNA entities in vivo.</text>
</comment>
<dbReference type="InterPro" id="IPR018033">
    <property type="entry name" value="Deacylase_DtdA_archaea"/>
</dbReference>
<dbReference type="GO" id="GO:0051499">
    <property type="term" value="F:D-aminoacyl-tRNA deacylase activity"/>
    <property type="evidence" value="ECO:0007669"/>
    <property type="project" value="UniProtKB-UniRule"/>
</dbReference>
<dbReference type="InterPro" id="IPR007508">
    <property type="entry name" value="DtdA"/>
</dbReference>
<dbReference type="GO" id="GO:0019478">
    <property type="term" value="P:D-amino acid catabolic process"/>
    <property type="evidence" value="ECO:0007669"/>
    <property type="project" value="UniProtKB-UniRule"/>
</dbReference>
<dbReference type="Pfam" id="PF04414">
    <property type="entry name" value="tRNA_deacylase"/>
    <property type="match status" value="1"/>
</dbReference>
<dbReference type="Gene3D" id="3.40.630.50">
    <property type="entry name" value="AF0625-like"/>
    <property type="match status" value="1"/>
</dbReference>
<proteinExistence type="inferred from homology"/>
<dbReference type="PANTHER" id="PTHR34667">
    <property type="entry name" value="D-AMINOACYL-TRNA DEACYLASE"/>
    <property type="match status" value="1"/>
</dbReference>
<dbReference type="RefSeq" id="WP_251950378.1">
    <property type="nucleotide sequence ID" value="NZ_CP080572.1"/>
</dbReference>
<keyword evidence="2 4" id="KW-0378">Hydrolase</keyword>
<evidence type="ECO:0000256" key="1">
    <source>
        <dbReference type="ARBA" id="ARBA00022723"/>
    </source>
</evidence>
<comment type="cofactor">
    <cofactor evidence="4">
        <name>Zn(2+)</name>
        <dbReference type="ChEBI" id="CHEBI:29105"/>
    </cofactor>
    <text evidence="4">Binds 2 Zn(2+) ions per subunit.</text>
</comment>
<evidence type="ECO:0000313" key="6">
    <source>
        <dbReference type="Proteomes" id="UP001056425"/>
    </source>
</evidence>
<protein>
    <recommendedName>
        <fullName evidence="4">D-aminoacyl-tRNA deacylase</fullName>
        <ecNumber evidence="4">3.1.1.96</ecNumber>
    </recommendedName>
</protein>
<evidence type="ECO:0000256" key="4">
    <source>
        <dbReference type="HAMAP-Rule" id="MF_00562"/>
    </source>
</evidence>
<dbReference type="PANTHER" id="PTHR34667:SF1">
    <property type="entry name" value="D-AMINOACYL-TRNA DEACYLASE"/>
    <property type="match status" value="1"/>
</dbReference>
<dbReference type="EMBL" id="CP080572">
    <property type="protein sequence ID" value="USH00777.1"/>
    <property type="molecule type" value="Genomic_DNA"/>
</dbReference>
<evidence type="ECO:0000256" key="2">
    <source>
        <dbReference type="ARBA" id="ARBA00022801"/>
    </source>
</evidence>
<keyword evidence="3 4" id="KW-0862">Zinc</keyword>
<organism evidence="5 6">
    <name type="scientific">Thermococcus argininiproducens</name>
    <dbReference type="NCBI Taxonomy" id="2866384"/>
    <lineage>
        <taxon>Archaea</taxon>
        <taxon>Methanobacteriati</taxon>
        <taxon>Methanobacteriota</taxon>
        <taxon>Thermococci</taxon>
        <taxon>Thermococcales</taxon>
        <taxon>Thermococcaceae</taxon>
        <taxon>Thermococcus</taxon>
    </lineage>
</organism>
<name>A0A9E7SDM4_9EURY</name>
<dbReference type="AlphaFoldDB" id="A0A9E7SDM4"/>
<dbReference type="Gene3D" id="3.40.50.10700">
    <property type="entry name" value="AF0625-like"/>
    <property type="match status" value="1"/>
</dbReference>
<comment type="catalytic activity">
    <reaction evidence="4">
        <text>glycyl-tRNA(Ala) + H2O = tRNA(Ala) + glycine + H(+)</text>
        <dbReference type="Rhea" id="RHEA:53744"/>
        <dbReference type="Rhea" id="RHEA-COMP:9657"/>
        <dbReference type="Rhea" id="RHEA-COMP:13640"/>
        <dbReference type="ChEBI" id="CHEBI:15377"/>
        <dbReference type="ChEBI" id="CHEBI:15378"/>
        <dbReference type="ChEBI" id="CHEBI:57305"/>
        <dbReference type="ChEBI" id="CHEBI:78442"/>
        <dbReference type="ChEBI" id="CHEBI:78522"/>
        <dbReference type="EC" id="3.1.1.96"/>
    </reaction>
</comment>
<comment type="similarity">
    <text evidence="4">Belongs to the DtdA deacylase family.</text>
</comment>
<dbReference type="PIRSF" id="PIRSF016210">
    <property type="entry name" value="UCP016210"/>
    <property type="match status" value="1"/>
</dbReference>